<feature type="region of interest" description="Disordered" evidence="1">
    <location>
        <begin position="197"/>
        <end position="218"/>
    </location>
</feature>
<dbReference type="STRING" id="51031.W2TW27"/>
<organism evidence="3 4">
    <name type="scientific">Necator americanus</name>
    <name type="common">Human hookworm</name>
    <dbReference type="NCBI Taxonomy" id="51031"/>
    <lineage>
        <taxon>Eukaryota</taxon>
        <taxon>Metazoa</taxon>
        <taxon>Ecdysozoa</taxon>
        <taxon>Nematoda</taxon>
        <taxon>Chromadorea</taxon>
        <taxon>Rhabditida</taxon>
        <taxon>Rhabditina</taxon>
        <taxon>Rhabditomorpha</taxon>
        <taxon>Strongyloidea</taxon>
        <taxon>Ancylostomatidae</taxon>
        <taxon>Bunostominae</taxon>
        <taxon>Necator</taxon>
    </lineage>
</organism>
<gene>
    <name evidence="3" type="ORF">NECAME_06477</name>
</gene>
<evidence type="ECO:0000256" key="1">
    <source>
        <dbReference type="SAM" id="MobiDB-lite"/>
    </source>
</evidence>
<feature type="region of interest" description="Disordered" evidence="1">
    <location>
        <begin position="519"/>
        <end position="538"/>
    </location>
</feature>
<feature type="domain" description="DOC" evidence="2">
    <location>
        <begin position="686"/>
        <end position="744"/>
    </location>
</feature>
<dbReference type="KEGG" id="nai:NECAME_06477"/>
<dbReference type="Proteomes" id="UP000053676">
    <property type="component" value="Unassembled WGS sequence"/>
</dbReference>
<proteinExistence type="predicted"/>
<dbReference type="GO" id="GO:0061630">
    <property type="term" value="F:ubiquitin protein ligase activity"/>
    <property type="evidence" value="ECO:0007669"/>
    <property type="project" value="TreeGrafter"/>
</dbReference>
<reference evidence="4" key="1">
    <citation type="journal article" date="2014" name="Nat. Genet.">
        <title>Genome of the human hookworm Necator americanus.</title>
        <authorList>
            <person name="Tang Y.T."/>
            <person name="Gao X."/>
            <person name="Rosa B.A."/>
            <person name="Abubucker S."/>
            <person name="Hallsworth-Pepin K."/>
            <person name="Martin J."/>
            <person name="Tyagi R."/>
            <person name="Heizer E."/>
            <person name="Zhang X."/>
            <person name="Bhonagiri-Palsikar V."/>
            <person name="Minx P."/>
            <person name="Warren W.C."/>
            <person name="Wang Q."/>
            <person name="Zhan B."/>
            <person name="Hotez P.J."/>
            <person name="Sternberg P.W."/>
            <person name="Dougall A."/>
            <person name="Gaze S.T."/>
            <person name="Mulvenna J."/>
            <person name="Sotillo J."/>
            <person name="Ranganathan S."/>
            <person name="Rabelo E.M."/>
            <person name="Wilson R.K."/>
            <person name="Felgner P.L."/>
            <person name="Bethony J."/>
            <person name="Hawdon J.M."/>
            <person name="Gasser R.B."/>
            <person name="Loukas A."/>
            <person name="Mitreva M."/>
        </authorList>
    </citation>
    <scope>NUCLEOTIDE SEQUENCE [LARGE SCALE GENOMIC DNA]</scope>
</reference>
<dbReference type="OrthoDB" id="636773at2759"/>
<dbReference type="AlphaFoldDB" id="W2TW27"/>
<sequence length="744" mass="82233">MNRCRYMSISAMPAYLNYCYEEIRLGFTKATVVREKINLKHKNNCTFEGEWTPTVAGSYRVACRVDGCELTHNYLIEVWCLAYHQHLRRELIPVVTDMMDRPSVRRQEDPPTLHTSPAQQSVIIEANETYILDASQRIQLYSRPSPDAVIEGAMLEGRTELEGSGWVSNQHGVWVRVANNNQFILAENSIGRSSIQSQSLSINGNEEEERSPPARQQGTTSMAIALRPSVAECCRTVFAAFLWHEHLVKDAMAAAAYLKFHQHLHNLWSNSDVREAAAPAALQPIVRLWIEICTTVRTSVDQHLIVPPTGGKTLGTMVETKRREAAEEGSFYEKLSPAKIAKAVASGGGCELCNCSFKVPVTVHMRMNHPGCGQDAQGYGYNSSGKFTSGWSGDCGSGGRAASTWYLLCSACRAQYLRKTPAGFRQERARRWREFRLSANAFDSRPEIIMRQNAVFLLDLNSSLDCDSKASSTATSGWTINLFPTQTPSPSAMGRSGPIGKKVVDSALFARSSFLSQSLSRTGHASDPGPKALPTSPPVIAMQSLAMDGTRSDEGDAREVLQSPSAALRTLISHQTPTTGEMLKRPVLAFVVEHHDLKRLRAACEQSIIRAVGFSHAFRSSGVDARLRSLCFKAWTIQLTAHEQELLILTCNILGTVGGVLSEPSISENWITDSTDRSNLPQKGNNNVDVKLLTLFPVKFSLKHQEMRDLTNYARIEASSRQAMVVCLTDGSPETFWESGEEVL</sequence>
<protein>
    <recommendedName>
        <fullName evidence="2">DOC domain-containing protein</fullName>
    </recommendedName>
</protein>
<dbReference type="PANTHER" id="PTHR45943:SF1">
    <property type="entry name" value="E3 UBIQUITIN-PROTEIN LIGASE MYCBP2"/>
    <property type="match status" value="1"/>
</dbReference>
<dbReference type="GO" id="GO:0008582">
    <property type="term" value="P:regulation of synaptic assembly at neuromuscular junction"/>
    <property type="evidence" value="ECO:0007669"/>
    <property type="project" value="TreeGrafter"/>
</dbReference>
<dbReference type="PROSITE" id="PS51284">
    <property type="entry name" value="DOC"/>
    <property type="match status" value="1"/>
</dbReference>
<name>W2TW27_NECAM</name>
<dbReference type="GO" id="GO:0007411">
    <property type="term" value="P:axon guidance"/>
    <property type="evidence" value="ECO:0007669"/>
    <property type="project" value="TreeGrafter"/>
</dbReference>
<evidence type="ECO:0000313" key="4">
    <source>
        <dbReference type="Proteomes" id="UP000053676"/>
    </source>
</evidence>
<evidence type="ECO:0000313" key="3">
    <source>
        <dbReference type="EMBL" id="ETN85251.1"/>
    </source>
</evidence>
<dbReference type="GO" id="GO:0005886">
    <property type="term" value="C:plasma membrane"/>
    <property type="evidence" value="ECO:0007669"/>
    <property type="project" value="TreeGrafter"/>
</dbReference>
<dbReference type="GO" id="GO:0005634">
    <property type="term" value="C:nucleus"/>
    <property type="evidence" value="ECO:0007669"/>
    <property type="project" value="TreeGrafter"/>
</dbReference>
<accession>W2TW27</accession>
<keyword evidence="4" id="KW-1185">Reference proteome</keyword>
<dbReference type="EMBL" id="KI657772">
    <property type="protein sequence ID" value="ETN85251.1"/>
    <property type="molecule type" value="Genomic_DNA"/>
</dbReference>
<dbReference type="PANTHER" id="PTHR45943">
    <property type="entry name" value="E3 UBIQUITIN-PROTEIN LIGASE MYCBP2"/>
    <property type="match status" value="1"/>
</dbReference>
<dbReference type="InterPro" id="IPR004939">
    <property type="entry name" value="APC_su10/DOC_dom"/>
</dbReference>
<evidence type="ECO:0000259" key="2">
    <source>
        <dbReference type="PROSITE" id="PS51284"/>
    </source>
</evidence>